<dbReference type="InterPro" id="IPR036249">
    <property type="entry name" value="Thioredoxin-like_sf"/>
</dbReference>
<dbReference type="AlphaFoldDB" id="A0A388K4A5"/>
<comment type="caution">
    <text evidence="2">The sequence shown here is derived from an EMBL/GenBank/DDBJ whole genome shotgun (WGS) entry which is preliminary data.</text>
</comment>
<proteinExistence type="predicted"/>
<evidence type="ECO:0000256" key="1">
    <source>
        <dbReference type="SAM" id="MobiDB-lite"/>
    </source>
</evidence>
<organism evidence="2 3">
    <name type="scientific">Chara braunii</name>
    <name type="common">Braun's stonewort</name>
    <dbReference type="NCBI Taxonomy" id="69332"/>
    <lineage>
        <taxon>Eukaryota</taxon>
        <taxon>Viridiplantae</taxon>
        <taxon>Streptophyta</taxon>
        <taxon>Charophyceae</taxon>
        <taxon>Charales</taxon>
        <taxon>Characeae</taxon>
        <taxon>Chara</taxon>
    </lineage>
</organism>
<evidence type="ECO:0008006" key="4">
    <source>
        <dbReference type="Google" id="ProtNLM"/>
    </source>
</evidence>
<dbReference type="Gramene" id="GBG64839">
    <property type="protein sequence ID" value="GBG64839"/>
    <property type="gene ID" value="CBR_g48307"/>
</dbReference>
<dbReference type="InterPro" id="IPR008554">
    <property type="entry name" value="Glutaredoxin-like"/>
</dbReference>
<keyword evidence="3" id="KW-1185">Reference proteome</keyword>
<dbReference type="Gene3D" id="3.40.30.10">
    <property type="entry name" value="Glutaredoxin"/>
    <property type="match status" value="1"/>
</dbReference>
<dbReference type="InterPro" id="IPR052565">
    <property type="entry name" value="Glutaredoxin-like_YDR286C"/>
</dbReference>
<dbReference type="EMBL" id="BFEA01000055">
    <property type="protein sequence ID" value="GBG64839.1"/>
    <property type="molecule type" value="Genomic_DNA"/>
</dbReference>
<gene>
    <name evidence="2" type="ORF">CBR_g48307</name>
</gene>
<dbReference type="STRING" id="69332.A0A388K4A5"/>
<dbReference type="SUPFAM" id="SSF52833">
    <property type="entry name" value="Thioredoxin-like"/>
    <property type="match status" value="1"/>
</dbReference>
<evidence type="ECO:0000313" key="2">
    <source>
        <dbReference type="EMBL" id="GBG64839.1"/>
    </source>
</evidence>
<feature type="region of interest" description="Disordered" evidence="1">
    <location>
        <begin position="194"/>
        <end position="232"/>
    </location>
</feature>
<sequence length="334" mass="36034">MSSSIAGTVRCVTLSASRTAELSHDIQSWTKHFLIGGGKATNTCNVVGIGALSVGIGVGTPRFSESHGECHRGMLTNGPLRPCKAKNNVTVKRKRWPCQSTEVLPGCACFALRRSCSSCVTSTLVRGSSSDPSSSMARATFPVLLRTPLADSGGSFVIRSGLEDRVDHKAAKVLHPLLFDRRLAFHSCRIRTTRHHGSSTRGSAIEQGPGMESRTKPGPATGPRTGDQGDRTPLKLVLYSKPGCCLCDGLKEKIHAAAAIAGVENPLMDMDLEVRDITTNPEWDRLYQYEIPVLKQVVDDGSEVLIPRFPPRIGVDRLQQKLVELLPRSGKAGE</sequence>
<dbReference type="PANTHER" id="PTHR33558">
    <property type="entry name" value="GLUTAREDOXIN-LIKE PROTEIN C5ORF63 HOMOLOG"/>
    <property type="match status" value="1"/>
</dbReference>
<accession>A0A388K4A5</accession>
<dbReference type="Pfam" id="PF05768">
    <property type="entry name" value="Glrx-like"/>
    <property type="match status" value="1"/>
</dbReference>
<dbReference type="Proteomes" id="UP000265515">
    <property type="component" value="Unassembled WGS sequence"/>
</dbReference>
<dbReference type="PANTHER" id="PTHR33558:SF1">
    <property type="entry name" value="GLUTAREDOXIN-LIKE PROTEIN C5ORF63 HOMOLOG"/>
    <property type="match status" value="1"/>
</dbReference>
<evidence type="ECO:0000313" key="3">
    <source>
        <dbReference type="Proteomes" id="UP000265515"/>
    </source>
</evidence>
<dbReference type="OrthoDB" id="2016230at2759"/>
<reference evidence="2 3" key="1">
    <citation type="journal article" date="2018" name="Cell">
        <title>The Chara Genome: Secondary Complexity and Implications for Plant Terrestrialization.</title>
        <authorList>
            <person name="Nishiyama T."/>
            <person name="Sakayama H."/>
            <person name="Vries J.D."/>
            <person name="Buschmann H."/>
            <person name="Saint-Marcoux D."/>
            <person name="Ullrich K.K."/>
            <person name="Haas F.B."/>
            <person name="Vanderstraeten L."/>
            <person name="Becker D."/>
            <person name="Lang D."/>
            <person name="Vosolsobe S."/>
            <person name="Rombauts S."/>
            <person name="Wilhelmsson P.K.I."/>
            <person name="Janitza P."/>
            <person name="Kern R."/>
            <person name="Heyl A."/>
            <person name="Rumpler F."/>
            <person name="Villalobos L.I.A.C."/>
            <person name="Clay J.M."/>
            <person name="Skokan R."/>
            <person name="Toyoda A."/>
            <person name="Suzuki Y."/>
            <person name="Kagoshima H."/>
            <person name="Schijlen E."/>
            <person name="Tajeshwar N."/>
            <person name="Catarino B."/>
            <person name="Hetherington A.J."/>
            <person name="Saltykova A."/>
            <person name="Bonnot C."/>
            <person name="Breuninger H."/>
            <person name="Symeonidi A."/>
            <person name="Radhakrishnan G.V."/>
            <person name="Van Nieuwerburgh F."/>
            <person name="Deforce D."/>
            <person name="Chang C."/>
            <person name="Karol K.G."/>
            <person name="Hedrich R."/>
            <person name="Ulvskov P."/>
            <person name="Glockner G."/>
            <person name="Delwiche C.F."/>
            <person name="Petrasek J."/>
            <person name="Van de Peer Y."/>
            <person name="Friml J."/>
            <person name="Beilby M."/>
            <person name="Dolan L."/>
            <person name="Kohara Y."/>
            <person name="Sugano S."/>
            <person name="Fujiyama A."/>
            <person name="Delaux P.-M."/>
            <person name="Quint M."/>
            <person name="TheiBen G."/>
            <person name="Hagemann M."/>
            <person name="Harholt J."/>
            <person name="Dunand C."/>
            <person name="Zachgo S."/>
            <person name="Langdale J."/>
            <person name="Maumus F."/>
            <person name="Straeten D.V.D."/>
            <person name="Gould S.B."/>
            <person name="Rensing S.A."/>
        </authorList>
    </citation>
    <scope>NUCLEOTIDE SEQUENCE [LARGE SCALE GENOMIC DNA]</scope>
    <source>
        <strain evidence="2 3">S276</strain>
    </source>
</reference>
<name>A0A388K4A5_CHABU</name>
<protein>
    <recommendedName>
        <fullName evidence="4">Glutaredoxin-like protein</fullName>
    </recommendedName>
</protein>